<dbReference type="GO" id="GO:0005737">
    <property type="term" value="C:cytoplasm"/>
    <property type="evidence" value="ECO:0007669"/>
    <property type="project" value="TreeGrafter"/>
</dbReference>
<protein>
    <submittedName>
        <fullName evidence="7">Metacaspase</fullName>
    </submittedName>
</protein>
<feature type="region of interest" description="Disordered" evidence="5">
    <location>
        <begin position="20"/>
        <end position="39"/>
    </location>
</feature>
<feature type="domain" description="Peptidase C14 caspase" evidence="6">
    <location>
        <begin position="110"/>
        <end position="396"/>
    </location>
</feature>
<dbReference type="GO" id="GO:0006508">
    <property type="term" value="P:proteolysis"/>
    <property type="evidence" value="ECO:0007669"/>
    <property type="project" value="InterPro"/>
</dbReference>
<dbReference type="OrthoDB" id="3223806at2759"/>
<dbReference type="AlphaFoldDB" id="N1J6M4"/>
<keyword evidence="4" id="KW-0865">Zymogen</keyword>
<reference evidence="7 8" key="1">
    <citation type="journal article" date="2010" name="Science">
        <title>Genome expansion and gene loss in powdery mildew fungi reveal tradeoffs in extreme parasitism.</title>
        <authorList>
            <person name="Spanu P.D."/>
            <person name="Abbott J.C."/>
            <person name="Amselem J."/>
            <person name="Burgis T.A."/>
            <person name="Soanes D.M."/>
            <person name="Stueber K."/>
            <person name="Ver Loren van Themaat E."/>
            <person name="Brown J.K.M."/>
            <person name="Butcher S.A."/>
            <person name="Gurr S.J."/>
            <person name="Lebrun M.-H."/>
            <person name="Ridout C.J."/>
            <person name="Schulze-Lefert P."/>
            <person name="Talbot N.J."/>
            <person name="Ahmadinejad N."/>
            <person name="Ametz C."/>
            <person name="Barton G.R."/>
            <person name="Benjdia M."/>
            <person name="Bidzinski P."/>
            <person name="Bindschedler L.V."/>
            <person name="Both M."/>
            <person name="Brewer M.T."/>
            <person name="Cadle-Davidson L."/>
            <person name="Cadle-Davidson M.M."/>
            <person name="Collemare J."/>
            <person name="Cramer R."/>
            <person name="Frenkel O."/>
            <person name="Godfrey D."/>
            <person name="Harriman J."/>
            <person name="Hoede C."/>
            <person name="King B.C."/>
            <person name="Klages S."/>
            <person name="Kleemann J."/>
            <person name="Knoll D."/>
            <person name="Koti P.S."/>
            <person name="Kreplak J."/>
            <person name="Lopez-Ruiz F.J."/>
            <person name="Lu X."/>
            <person name="Maekawa T."/>
            <person name="Mahanil S."/>
            <person name="Micali C."/>
            <person name="Milgroom M.G."/>
            <person name="Montana G."/>
            <person name="Noir S."/>
            <person name="O'Connell R.J."/>
            <person name="Oberhaensli S."/>
            <person name="Parlange F."/>
            <person name="Pedersen C."/>
            <person name="Quesneville H."/>
            <person name="Reinhardt R."/>
            <person name="Rott M."/>
            <person name="Sacristan S."/>
            <person name="Schmidt S.M."/>
            <person name="Schoen M."/>
            <person name="Skamnioti P."/>
            <person name="Sommer H."/>
            <person name="Stephens A."/>
            <person name="Takahara H."/>
            <person name="Thordal-Christensen H."/>
            <person name="Vigouroux M."/>
            <person name="Wessling R."/>
            <person name="Wicker T."/>
            <person name="Panstruga R."/>
        </authorList>
    </citation>
    <scope>NUCLEOTIDE SEQUENCE [LARGE SCALE GENOMIC DNA]</scope>
    <source>
        <strain evidence="7">DH14</strain>
    </source>
</reference>
<evidence type="ECO:0000259" key="6">
    <source>
        <dbReference type="Pfam" id="PF00656"/>
    </source>
</evidence>
<name>N1J6M4_BLUG1</name>
<evidence type="ECO:0000313" key="8">
    <source>
        <dbReference type="Proteomes" id="UP000015441"/>
    </source>
</evidence>
<keyword evidence="8" id="KW-1185">Reference proteome</keyword>
<proteinExistence type="inferred from homology"/>
<evidence type="ECO:0000256" key="1">
    <source>
        <dbReference type="ARBA" id="ARBA00009005"/>
    </source>
</evidence>
<feature type="compositionally biased region" description="Polar residues" evidence="5">
    <location>
        <begin position="25"/>
        <end position="39"/>
    </location>
</feature>
<dbReference type="Gene3D" id="3.40.50.12660">
    <property type="match status" value="2"/>
</dbReference>
<dbReference type="PANTHER" id="PTHR48104:SF30">
    <property type="entry name" value="METACASPASE-1"/>
    <property type="match status" value="1"/>
</dbReference>
<sequence>MAGYPGATYNGPPPFLNYHGDPNYYSYSDSQQQPIHADQNSRQYPFAFHYGPYGGYPPVQPYFGNSGGIPPNPYGDGYQSSPPPPPSNPQNFGHGAPENYAYKYSNCSGRRKALLIGINYFGQKGQLRGCINDVKNMSEFLTENYGYQRDDMVILTDDQQNPVSQPTKHNILRAMHWLVKDAQPNDSLFFHFSGHGGQTKDLDGDEEDGYDEVIYPVDFRRVGHIVDDEMHRIMVASLLPGVRLTAIFDSCHSGTALDLPYIYSTQGVLKEPNLAKEAGLGILSAISSYSQGDLGGVASNLIGLFKRATTGENAYAKTMATKTSPADVIMWSGSKDDQTSADATIAAQATGAMSWAFITAMRKNPQQSYVQLLNSIRDELVTKYSQKPQLSCSHPLDTNLLFVM</sequence>
<evidence type="ECO:0000313" key="7">
    <source>
        <dbReference type="EMBL" id="CCU75775.1"/>
    </source>
</evidence>
<organism evidence="7 8">
    <name type="scientific">Blumeria graminis f. sp. hordei (strain DH14)</name>
    <name type="common">Barley powdery mildew</name>
    <name type="synonym">Oidium monilioides f. sp. hordei</name>
    <dbReference type="NCBI Taxonomy" id="546991"/>
    <lineage>
        <taxon>Eukaryota</taxon>
        <taxon>Fungi</taxon>
        <taxon>Dikarya</taxon>
        <taxon>Ascomycota</taxon>
        <taxon>Pezizomycotina</taxon>
        <taxon>Leotiomycetes</taxon>
        <taxon>Erysiphales</taxon>
        <taxon>Erysiphaceae</taxon>
        <taxon>Blumeria</taxon>
        <taxon>Blumeria hordei</taxon>
    </lineage>
</organism>
<comment type="similarity">
    <text evidence="1">Belongs to the peptidase C14B family.</text>
</comment>
<keyword evidence="3" id="KW-0645">Protease</keyword>
<accession>N1J6M4</accession>
<dbReference type="Pfam" id="PF00656">
    <property type="entry name" value="Peptidase_C14"/>
    <property type="match status" value="1"/>
</dbReference>
<dbReference type="Proteomes" id="UP000015441">
    <property type="component" value="Unassembled WGS sequence"/>
</dbReference>
<evidence type="ECO:0000256" key="4">
    <source>
        <dbReference type="ARBA" id="ARBA00023145"/>
    </source>
</evidence>
<comment type="caution">
    <text evidence="7">The sequence shown here is derived from an EMBL/GenBank/DDBJ whole genome shotgun (WGS) entry which is preliminary data.</text>
</comment>
<dbReference type="PANTHER" id="PTHR48104">
    <property type="entry name" value="METACASPASE-4"/>
    <property type="match status" value="1"/>
</dbReference>
<dbReference type="GO" id="GO:0004197">
    <property type="term" value="F:cysteine-type endopeptidase activity"/>
    <property type="evidence" value="ECO:0007669"/>
    <property type="project" value="InterPro"/>
</dbReference>
<dbReference type="HOGENOM" id="CLU_029389_0_2_1"/>
<keyword evidence="2" id="KW-0053">Apoptosis</keyword>
<dbReference type="EMBL" id="CAUH01001654">
    <property type="protein sequence ID" value="CCU75775.1"/>
    <property type="molecule type" value="Genomic_DNA"/>
</dbReference>
<feature type="region of interest" description="Disordered" evidence="5">
    <location>
        <begin position="61"/>
        <end position="95"/>
    </location>
</feature>
<keyword evidence="3" id="KW-0378">Hydrolase</keyword>
<dbReference type="FunCoup" id="N1J6M4">
    <property type="interactions" value="349"/>
</dbReference>
<dbReference type="eggNOG" id="KOG1546">
    <property type="taxonomic scope" value="Eukaryota"/>
</dbReference>
<dbReference type="InterPro" id="IPR029030">
    <property type="entry name" value="Caspase-like_dom_sf"/>
</dbReference>
<dbReference type="InParanoid" id="N1J6M4"/>
<gene>
    <name evidence="7" type="ORF">BGHDH14_bgh00040</name>
</gene>
<dbReference type="SUPFAM" id="SSF52129">
    <property type="entry name" value="Caspase-like"/>
    <property type="match status" value="1"/>
</dbReference>
<evidence type="ECO:0000256" key="2">
    <source>
        <dbReference type="ARBA" id="ARBA00022703"/>
    </source>
</evidence>
<evidence type="ECO:0000256" key="5">
    <source>
        <dbReference type="SAM" id="MobiDB-lite"/>
    </source>
</evidence>
<dbReference type="InterPro" id="IPR011600">
    <property type="entry name" value="Pept_C14_caspase"/>
</dbReference>
<keyword evidence="3" id="KW-0788">Thiol protease</keyword>
<dbReference type="InterPro" id="IPR050452">
    <property type="entry name" value="Metacaspase"/>
</dbReference>
<evidence type="ECO:0000256" key="3">
    <source>
        <dbReference type="ARBA" id="ARBA00022807"/>
    </source>
</evidence>
<dbReference type="GO" id="GO:0006915">
    <property type="term" value="P:apoptotic process"/>
    <property type="evidence" value="ECO:0007669"/>
    <property type="project" value="UniProtKB-KW"/>
</dbReference>